<dbReference type="PANTHER" id="PTHR11441:SF0">
    <property type="entry name" value="THYMIDINE KINASE, CYTOSOLIC"/>
    <property type="match status" value="1"/>
</dbReference>
<feature type="binding site" evidence="11">
    <location>
        <begin position="169"/>
        <end position="172"/>
    </location>
    <ligand>
        <name>substrate</name>
    </ligand>
</feature>
<keyword evidence="9" id="KW-0479">Metal-binding</keyword>
<keyword evidence="5 9" id="KW-0808">Transferase</keyword>
<dbReference type="GO" id="GO:0005829">
    <property type="term" value="C:cytosol"/>
    <property type="evidence" value="ECO:0007669"/>
    <property type="project" value="TreeGrafter"/>
</dbReference>
<dbReference type="Pfam" id="PF00265">
    <property type="entry name" value="TK"/>
    <property type="match status" value="1"/>
</dbReference>
<dbReference type="GO" id="GO:0004797">
    <property type="term" value="F:thymidine kinase activity"/>
    <property type="evidence" value="ECO:0007669"/>
    <property type="project" value="UniProtKB-UniRule"/>
</dbReference>
<proteinExistence type="inferred from homology"/>
<dbReference type="Gene3D" id="3.30.60.20">
    <property type="match status" value="1"/>
</dbReference>
<keyword evidence="8 9" id="KW-0067">ATP-binding</keyword>
<dbReference type="HAMAP" id="MF_00124">
    <property type="entry name" value="Thymidine_kinase"/>
    <property type="match status" value="1"/>
</dbReference>
<feature type="binding site" evidence="9">
    <location>
        <position position="181"/>
    </location>
    <ligand>
        <name>Zn(2+)</name>
        <dbReference type="ChEBI" id="CHEBI:29105"/>
    </ligand>
</feature>
<evidence type="ECO:0000256" key="10">
    <source>
        <dbReference type="PIRSR" id="PIRSR035805-1"/>
    </source>
</evidence>
<dbReference type="AlphaFoldDB" id="A0A7U6GEN4"/>
<comment type="subcellular location">
    <subcellularLocation>
        <location evidence="9">Cytoplasm</location>
    </subcellularLocation>
</comment>
<evidence type="ECO:0000256" key="6">
    <source>
        <dbReference type="ARBA" id="ARBA00022741"/>
    </source>
</evidence>
<keyword evidence="6 9" id="KW-0547">Nucleotide-binding</keyword>
<evidence type="ECO:0000256" key="2">
    <source>
        <dbReference type="ARBA" id="ARBA00012118"/>
    </source>
</evidence>
<accession>A0A7U6GEN4</accession>
<keyword evidence="3 9" id="KW-0963">Cytoplasm</keyword>
<feature type="binding site" evidence="11">
    <location>
        <position position="177"/>
    </location>
    <ligand>
        <name>substrate</name>
    </ligand>
</feature>
<comment type="catalytic activity">
    <reaction evidence="9 12">
        <text>thymidine + ATP = dTMP + ADP + H(+)</text>
        <dbReference type="Rhea" id="RHEA:19129"/>
        <dbReference type="ChEBI" id="CHEBI:15378"/>
        <dbReference type="ChEBI" id="CHEBI:17748"/>
        <dbReference type="ChEBI" id="CHEBI:30616"/>
        <dbReference type="ChEBI" id="CHEBI:63528"/>
        <dbReference type="ChEBI" id="CHEBI:456216"/>
        <dbReference type="EC" id="2.7.1.21"/>
    </reaction>
</comment>
<dbReference type="PIRSF" id="PIRSF035805">
    <property type="entry name" value="TK_cell"/>
    <property type="match status" value="1"/>
</dbReference>
<organism evidence="14 15">
    <name type="scientific">Caldisericum exile (strain DSM 21853 / NBRC 104410 / AZM16c01)</name>
    <dbReference type="NCBI Taxonomy" id="511051"/>
    <lineage>
        <taxon>Bacteria</taxon>
        <taxon>Pseudomonadati</taxon>
        <taxon>Caldisericota/Cryosericota group</taxon>
        <taxon>Caldisericota</taxon>
        <taxon>Caldisericia</taxon>
        <taxon>Caldisericales</taxon>
        <taxon>Caldisericaceae</taxon>
        <taxon>Caldisericum</taxon>
    </lineage>
</organism>
<evidence type="ECO:0000256" key="4">
    <source>
        <dbReference type="ARBA" id="ARBA00022634"/>
    </source>
</evidence>
<dbReference type="OrthoDB" id="9781579at2"/>
<dbReference type="InterPro" id="IPR027417">
    <property type="entry name" value="P-loop_NTPase"/>
</dbReference>
<evidence type="ECO:0000256" key="8">
    <source>
        <dbReference type="ARBA" id="ARBA00022840"/>
    </source>
</evidence>
<sequence>MKGKIGKIEVITGCMFSGKSEELIRRIKRAKIARQKVQVFKPSIDTRYSVVEVVSHAGEKVEAIPVSGTKELLEKVEEDTAVVGIDEAQFFDKDITDALRRLSKLGKRVIVAGLDMDFRGEPFGPMPFIMAIADEVLKLHAICTVCGEEATMTQRLINGEPAKYDDPIIMIGASESYEARCKLHHYVKGGKDD</sequence>
<evidence type="ECO:0000256" key="3">
    <source>
        <dbReference type="ARBA" id="ARBA00022490"/>
    </source>
</evidence>
<gene>
    <name evidence="9 14" type="primary">tdk</name>
    <name evidence="14" type="ordered locus">CSE_08600</name>
</gene>
<evidence type="ECO:0000256" key="1">
    <source>
        <dbReference type="ARBA" id="ARBA00007587"/>
    </source>
</evidence>
<evidence type="ECO:0000313" key="14">
    <source>
        <dbReference type="EMBL" id="BAL80986.1"/>
    </source>
</evidence>
<protein>
    <recommendedName>
        <fullName evidence="2 9">Thymidine kinase</fullName>
        <ecNumber evidence="2 9">2.7.1.21</ecNumber>
    </recommendedName>
</protein>
<dbReference type="InterPro" id="IPR001267">
    <property type="entry name" value="Thymidine_kinase"/>
</dbReference>
<dbReference type="Proteomes" id="UP000004793">
    <property type="component" value="Chromosome"/>
</dbReference>
<comment type="similarity">
    <text evidence="1 9 13">Belongs to the thymidine kinase family.</text>
</comment>
<dbReference type="FunFam" id="3.40.50.300:FF:000384">
    <property type="entry name" value="Thymidine kinase"/>
    <property type="match status" value="1"/>
</dbReference>
<keyword evidence="9" id="KW-0862">Zinc</keyword>
<dbReference type="GO" id="GO:0008270">
    <property type="term" value="F:zinc ion binding"/>
    <property type="evidence" value="ECO:0007669"/>
    <property type="project" value="UniProtKB-UniRule"/>
</dbReference>
<dbReference type="InterPro" id="IPR020633">
    <property type="entry name" value="Thymidine_kinase_CS"/>
</dbReference>
<dbReference type="NCBIfam" id="NF003296">
    <property type="entry name" value="PRK04296.1-1"/>
    <property type="match status" value="1"/>
</dbReference>
<dbReference type="GO" id="GO:0071897">
    <property type="term" value="P:DNA biosynthetic process"/>
    <property type="evidence" value="ECO:0007669"/>
    <property type="project" value="UniProtKB-KW"/>
</dbReference>
<dbReference type="EC" id="2.7.1.21" evidence="2 9"/>
<feature type="binding site" evidence="9">
    <location>
        <begin position="86"/>
        <end position="89"/>
    </location>
    <ligand>
        <name>ATP</name>
        <dbReference type="ChEBI" id="CHEBI:30616"/>
    </ligand>
</feature>
<evidence type="ECO:0000313" key="15">
    <source>
        <dbReference type="Proteomes" id="UP000004793"/>
    </source>
</evidence>
<dbReference type="EMBL" id="AP012051">
    <property type="protein sequence ID" value="BAL80986.1"/>
    <property type="molecule type" value="Genomic_DNA"/>
</dbReference>
<dbReference type="PANTHER" id="PTHR11441">
    <property type="entry name" value="THYMIDINE KINASE"/>
    <property type="match status" value="1"/>
</dbReference>
<evidence type="ECO:0000256" key="11">
    <source>
        <dbReference type="PIRSR" id="PIRSR035805-2"/>
    </source>
</evidence>
<evidence type="ECO:0000256" key="7">
    <source>
        <dbReference type="ARBA" id="ARBA00022777"/>
    </source>
</evidence>
<dbReference type="KEGG" id="cex:CSE_08600"/>
<evidence type="ECO:0000256" key="13">
    <source>
        <dbReference type="RuleBase" id="RU004165"/>
    </source>
</evidence>
<dbReference type="RefSeq" id="WP_014453389.1">
    <property type="nucleotide sequence ID" value="NC_017096.1"/>
</dbReference>
<name>A0A7U6GEN4_CALEA</name>
<feature type="binding site" evidence="9">
    <location>
        <begin position="13"/>
        <end position="20"/>
    </location>
    <ligand>
        <name>ATP</name>
        <dbReference type="ChEBI" id="CHEBI:30616"/>
    </ligand>
</feature>
<keyword evidence="15" id="KW-1185">Reference proteome</keyword>
<evidence type="ECO:0000256" key="12">
    <source>
        <dbReference type="RuleBase" id="RU000544"/>
    </source>
</evidence>
<dbReference type="Gene3D" id="3.40.50.300">
    <property type="entry name" value="P-loop containing nucleotide triphosphate hydrolases"/>
    <property type="match status" value="1"/>
</dbReference>
<feature type="active site" description="Proton acceptor" evidence="9 10">
    <location>
        <position position="87"/>
    </location>
</feature>
<dbReference type="GO" id="GO:0046104">
    <property type="term" value="P:thymidine metabolic process"/>
    <property type="evidence" value="ECO:0007669"/>
    <property type="project" value="TreeGrafter"/>
</dbReference>
<keyword evidence="4 9" id="KW-0237">DNA synthesis</keyword>
<dbReference type="GO" id="GO:0005524">
    <property type="term" value="F:ATP binding"/>
    <property type="evidence" value="ECO:0007669"/>
    <property type="project" value="UniProtKB-UniRule"/>
</dbReference>
<reference evidence="14 15" key="1">
    <citation type="submission" date="2011-01" db="EMBL/GenBank/DDBJ databases">
        <title>Whole genome sequence of Caldisericum exile AZM16c01.</title>
        <authorList>
            <person name="Narita-Yamada S."/>
            <person name="Kawakoshi A."/>
            <person name="Nakamura S."/>
            <person name="Sasagawa M."/>
            <person name="Fukada J."/>
            <person name="Sekine M."/>
            <person name="Kato Y."/>
            <person name="Fukai R."/>
            <person name="Sasaki K."/>
            <person name="Hanamaki A."/>
            <person name="Narita H."/>
            <person name="Konno Y."/>
            <person name="Mori K."/>
            <person name="Yamazaki S."/>
            <person name="Suzuki K."/>
            <person name="Fujita N."/>
        </authorList>
    </citation>
    <scope>NUCLEOTIDE SEQUENCE [LARGE SCALE GENOMIC DNA]</scope>
    <source>
        <strain evidence="15">DSM 21853 / NBRC 104410 / AZM16c01</strain>
    </source>
</reference>
<feature type="binding site" evidence="9">
    <location>
        <position position="146"/>
    </location>
    <ligand>
        <name>Zn(2+)</name>
        <dbReference type="ChEBI" id="CHEBI:29105"/>
    </ligand>
</feature>
<dbReference type="PROSITE" id="PS00603">
    <property type="entry name" value="TK_CELLULAR_TYPE"/>
    <property type="match status" value="1"/>
</dbReference>
<keyword evidence="7 9" id="KW-0418">Kinase</keyword>
<dbReference type="SUPFAM" id="SSF52540">
    <property type="entry name" value="P-loop containing nucleoside triphosphate hydrolases"/>
    <property type="match status" value="1"/>
</dbReference>
<comment type="subunit">
    <text evidence="9">Homotetramer.</text>
</comment>
<evidence type="ECO:0000256" key="5">
    <source>
        <dbReference type="ARBA" id="ARBA00022679"/>
    </source>
</evidence>
<feature type="binding site" evidence="9">
    <location>
        <position position="184"/>
    </location>
    <ligand>
        <name>Zn(2+)</name>
        <dbReference type="ChEBI" id="CHEBI:29105"/>
    </ligand>
</feature>
<dbReference type="SUPFAM" id="SSF57716">
    <property type="entry name" value="Glucocorticoid receptor-like (DNA-binding domain)"/>
    <property type="match status" value="1"/>
</dbReference>
<feature type="binding site" evidence="9">
    <location>
        <position position="143"/>
    </location>
    <ligand>
        <name>Zn(2+)</name>
        <dbReference type="ChEBI" id="CHEBI:29105"/>
    </ligand>
</feature>
<evidence type="ECO:0000256" key="9">
    <source>
        <dbReference type="HAMAP-Rule" id="MF_00124"/>
    </source>
</evidence>